<dbReference type="GO" id="GO:0006388">
    <property type="term" value="P:tRNA splicing, via endonucleolytic cleavage and ligation"/>
    <property type="evidence" value="ECO:0007669"/>
    <property type="project" value="InterPro"/>
</dbReference>
<dbReference type="Proteomes" id="UP000231279">
    <property type="component" value="Unassembled WGS sequence"/>
</dbReference>
<dbReference type="InterPro" id="IPR038837">
    <property type="entry name" value="tRNA_ligase_1"/>
</dbReference>
<feature type="region of interest" description="Disordered" evidence="1">
    <location>
        <begin position="141"/>
        <end position="161"/>
    </location>
</feature>
<evidence type="ECO:0000256" key="1">
    <source>
        <dbReference type="SAM" id="MobiDB-lite"/>
    </source>
</evidence>
<dbReference type="PANTHER" id="PTHR35460">
    <property type="entry name" value="TRNA LIGASE 1"/>
    <property type="match status" value="1"/>
</dbReference>
<dbReference type="OrthoDB" id="1912039at2759"/>
<dbReference type="EMBL" id="NKXS01005576">
    <property type="protein sequence ID" value="PIN03259.1"/>
    <property type="molecule type" value="Genomic_DNA"/>
</dbReference>
<feature type="region of interest" description="Disordered" evidence="1">
    <location>
        <begin position="45"/>
        <end position="81"/>
    </location>
</feature>
<sequence>MSVLRRFFCGFSHTLHSRSPLPSRSFPFFCPFCLTRRHSFVLSLTMPRKQHQGGSKGNTGVEKSKSSRPSTSPSTSGGFSNATEAVIDEINALSIAESKGQSAISVPPVQLGSIGLANHGQEALWKPKAYGTLSEATAVETKKAPVDQTTSGSGTQTESTGKHNALLSQLFNGKLLENFTVDNSTYSIAQVRATFYPKFENEKSDQEIRTRMIEMVSKGLATLEVSLKHSGSLFMYAGHEGGAYAKNSYGNIYTAVGIFVLGRLFHEAWGSQASKKQAEFNEFLERNRMCISMELVTAVLGDHGQRPREDYAVVTAVTELGCGKPKFYSTPDVIAFCKKWRLPTNQVWLFSTRKSVTSFFAVYDALCEEGTATSVCKALDEVADISIPGSKDHLKVQGEILEGLVARIVSHESSKHMEQVLRDYPLPQLEGADQHFGPSLREICAANRTDEKQQIKALLEAVGSSFCPNYLDWFGHGASDSHSRNADRSVLSKFLQTRPADFTTTKLQEMVRLMRERRYPAAFKCYHNFHKLNSVASDDLHFKMVIHVHSDSAFRRYQKEMRYNPELWPLYREHMRSNCITCKSYLGCL</sequence>
<name>A0A2G9GDA4_9LAMI</name>
<dbReference type="STRING" id="429701.A0A2G9GDA4"/>
<dbReference type="PANTHER" id="PTHR35460:SF1">
    <property type="entry name" value="TRNA LIGASE 1"/>
    <property type="match status" value="1"/>
</dbReference>
<dbReference type="AlphaFoldDB" id="A0A2G9GDA4"/>
<feature type="compositionally biased region" description="Low complexity" evidence="1">
    <location>
        <begin position="67"/>
        <end position="80"/>
    </location>
</feature>
<proteinExistence type="predicted"/>
<evidence type="ECO:0000313" key="3">
    <source>
        <dbReference type="Proteomes" id="UP000231279"/>
    </source>
</evidence>
<keyword evidence="3" id="KW-1185">Reference proteome</keyword>
<feature type="compositionally biased region" description="Low complexity" evidence="1">
    <location>
        <begin position="148"/>
        <end position="159"/>
    </location>
</feature>
<evidence type="ECO:0000313" key="2">
    <source>
        <dbReference type="EMBL" id="PIN03259.1"/>
    </source>
</evidence>
<comment type="caution">
    <text evidence="2">The sequence shown here is derived from an EMBL/GenBank/DDBJ whole genome shotgun (WGS) entry which is preliminary data.</text>
</comment>
<reference evidence="3" key="1">
    <citation type="journal article" date="2018" name="Gigascience">
        <title>Genome assembly of the Pink Ipe (Handroanthus impetiginosus, Bignoniaceae), a highly valued, ecologically keystone Neotropical timber forest tree.</title>
        <authorList>
            <person name="Silva-Junior O.B."/>
            <person name="Grattapaglia D."/>
            <person name="Novaes E."/>
            <person name="Collevatti R.G."/>
        </authorList>
    </citation>
    <scope>NUCLEOTIDE SEQUENCE [LARGE SCALE GENOMIC DNA]</scope>
    <source>
        <strain evidence="3">cv. UFG-1</strain>
    </source>
</reference>
<organism evidence="2 3">
    <name type="scientific">Handroanthus impetiginosus</name>
    <dbReference type="NCBI Taxonomy" id="429701"/>
    <lineage>
        <taxon>Eukaryota</taxon>
        <taxon>Viridiplantae</taxon>
        <taxon>Streptophyta</taxon>
        <taxon>Embryophyta</taxon>
        <taxon>Tracheophyta</taxon>
        <taxon>Spermatophyta</taxon>
        <taxon>Magnoliopsida</taxon>
        <taxon>eudicotyledons</taxon>
        <taxon>Gunneridae</taxon>
        <taxon>Pentapetalae</taxon>
        <taxon>asterids</taxon>
        <taxon>lamiids</taxon>
        <taxon>Lamiales</taxon>
        <taxon>Bignoniaceae</taxon>
        <taxon>Crescentiina</taxon>
        <taxon>Tabebuia alliance</taxon>
        <taxon>Handroanthus</taxon>
    </lineage>
</organism>
<dbReference type="GO" id="GO:0003972">
    <property type="term" value="F:RNA ligase (ATP) activity"/>
    <property type="evidence" value="ECO:0007669"/>
    <property type="project" value="InterPro"/>
</dbReference>
<gene>
    <name evidence="2" type="ORF">CDL12_24225</name>
</gene>
<protein>
    <submittedName>
        <fullName evidence="2">Uncharacterized protein</fullName>
    </submittedName>
</protein>
<accession>A0A2G9GDA4</accession>